<dbReference type="PANTHER" id="PTHR43775">
    <property type="entry name" value="FATTY ACID SYNTHASE"/>
    <property type="match status" value="1"/>
</dbReference>
<dbReference type="SUPFAM" id="SSF55048">
    <property type="entry name" value="Probable ACP-binding domain of malonyl-CoA ACP transacylase"/>
    <property type="match status" value="1"/>
</dbReference>
<dbReference type="GO" id="GO:0031177">
    <property type="term" value="F:phosphopantetheine binding"/>
    <property type="evidence" value="ECO:0007669"/>
    <property type="project" value="InterPro"/>
</dbReference>
<evidence type="ECO:0000256" key="6">
    <source>
        <dbReference type="ARBA" id="ARBA00023268"/>
    </source>
</evidence>
<dbReference type="OrthoDB" id="329835at2759"/>
<dbReference type="SUPFAM" id="SSF47336">
    <property type="entry name" value="ACP-like"/>
    <property type="match status" value="1"/>
</dbReference>
<keyword evidence="3" id="KW-0808">Transferase</keyword>
<dbReference type="Gene3D" id="3.10.129.110">
    <property type="entry name" value="Polyketide synthase dehydratase"/>
    <property type="match status" value="1"/>
</dbReference>
<evidence type="ECO:0000256" key="3">
    <source>
        <dbReference type="ARBA" id="ARBA00022679"/>
    </source>
</evidence>
<dbReference type="SUPFAM" id="SSF53901">
    <property type="entry name" value="Thiolase-like"/>
    <property type="match status" value="1"/>
</dbReference>
<dbReference type="GO" id="GO:0004312">
    <property type="term" value="F:fatty acid synthase activity"/>
    <property type="evidence" value="ECO:0007669"/>
    <property type="project" value="TreeGrafter"/>
</dbReference>
<dbReference type="Pfam" id="PF13602">
    <property type="entry name" value="ADH_zinc_N_2"/>
    <property type="match status" value="1"/>
</dbReference>
<dbReference type="InterPro" id="IPR013154">
    <property type="entry name" value="ADH-like_N"/>
</dbReference>
<dbReference type="Gene3D" id="3.30.70.3290">
    <property type="match status" value="1"/>
</dbReference>
<dbReference type="GO" id="GO:0044550">
    <property type="term" value="P:secondary metabolite biosynthetic process"/>
    <property type="evidence" value="ECO:0007669"/>
    <property type="project" value="TreeGrafter"/>
</dbReference>
<name>A0A8H3EEF2_9LECA</name>
<dbReference type="GO" id="GO:0004315">
    <property type="term" value="F:3-oxoacyl-[acyl-carrier-protein] synthase activity"/>
    <property type="evidence" value="ECO:0007669"/>
    <property type="project" value="InterPro"/>
</dbReference>
<dbReference type="InterPro" id="IPR029063">
    <property type="entry name" value="SAM-dependent_MTases_sf"/>
</dbReference>
<dbReference type="SUPFAM" id="SSF52151">
    <property type="entry name" value="FabD/lysophospholipase-like"/>
    <property type="match status" value="1"/>
</dbReference>
<evidence type="ECO:0000256" key="2">
    <source>
        <dbReference type="ARBA" id="ARBA00022553"/>
    </source>
</evidence>
<feature type="region of interest" description="C-terminal hotdog fold" evidence="8">
    <location>
        <begin position="1132"/>
        <end position="1284"/>
    </location>
</feature>
<dbReference type="SMART" id="SM00826">
    <property type="entry name" value="PKS_DH"/>
    <property type="match status" value="1"/>
</dbReference>
<feature type="domain" description="PKS/mFAS DH" evidence="11">
    <location>
        <begin position="970"/>
        <end position="1284"/>
    </location>
</feature>
<dbReference type="InterPro" id="IPR009081">
    <property type="entry name" value="PP-bd_ACP"/>
</dbReference>
<dbReference type="Pfam" id="PF14765">
    <property type="entry name" value="PS-DH"/>
    <property type="match status" value="1"/>
</dbReference>
<dbReference type="InterPro" id="IPR049551">
    <property type="entry name" value="PKS_DH_C"/>
</dbReference>
<dbReference type="Gene3D" id="3.90.180.10">
    <property type="entry name" value="Medium-chain alcohol dehydrogenases, catalytic domain"/>
    <property type="match status" value="1"/>
</dbReference>
<keyword evidence="6" id="KW-0511">Multifunctional enzyme</keyword>
<evidence type="ECO:0000259" key="10">
    <source>
        <dbReference type="PROSITE" id="PS52004"/>
    </source>
</evidence>
<dbReference type="FunFam" id="3.40.50.720:FF:000209">
    <property type="entry name" value="Polyketide synthase Pks12"/>
    <property type="match status" value="1"/>
</dbReference>
<dbReference type="SMART" id="SM00825">
    <property type="entry name" value="PKS_KS"/>
    <property type="match status" value="1"/>
</dbReference>
<accession>A0A8H3EEF2</accession>
<dbReference type="Pfam" id="PF00109">
    <property type="entry name" value="ketoacyl-synt"/>
    <property type="match status" value="1"/>
</dbReference>
<dbReference type="SMART" id="SM00822">
    <property type="entry name" value="PKS_KR"/>
    <property type="match status" value="1"/>
</dbReference>
<dbReference type="GO" id="GO:0006633">
    <property type="term" value="P:fatty acid biosynthetic process"/>
    <property type="evidence" value="ECO:0007669"/>
    <property type="project" value="InterPro"/>
</dbReference>
<dbReference type="Pfam" id="PF02801">
    <property type="entry name" value="Ketoacyl-synt_C"/>
    <property type="match status" value="1"/>
</dbReference>
<proteinExistence type="predicted"/>
<dbReference type="Gene3D" id="3.40.47.10">
    <property type="match status" value="1"/>
</dbReference>
<dbReference type="InterPro" id="IPR006162">
    <property type="entry name" value="Ppantetheine_attach_site"/>
</dbReference>
<keyword evidence="2" id="KW-0597">Phosphoprotein</keyword>
<dbReference type="CDD" id="cd02440">
    <property type="entry name" value="AdoMet_MTases"/>
    <property type="match status" value="1"/>
</dbReference>
<sequence length="2586" mass="283989">MPHFLSPERRDSGTDDPNSVAVVGLACRFPGDAENGPAFWDFLCKARSAYSEPDRFNMNAFHSTAKGRLDTSTTQGAHFLRQDVAAFDANFFSISHNEAIAMDPNQRLMLEVAYEAFENAGLPLETIAGTNTSCYIGNFTTDYREMLFRDPEAMPLYSMSGSGFELISNRVSWFYDLRGPSFTLGTACSSSLVAIHQGCQSLRTGESNTAIVGGSNLLLNPDMFLALSNQQFLAQDGRSKSFDIRGDGYGRGEGFAALVLKRVDDAIRDGDPIRAIIRGTGVNQDGKTKSITVPSVDAQADLIRSTYRSAGLGLKDTHYFEAHGTGTKAGDPVELKALSETLAAGRNPNNRLIVGSVKSNIGHLEATAGLAGVIKAIYILENAIIPPNIHFHQANPRIPFEEWNIEVPMKVMPWPVEGQRRISVQGFGYGGTNAHAVLDDAFHYLEKRKLKGIHFTKSSTSTSSSGVCGLNRYQTISPTTKILKLKLNQGQQKLRLFVLTAQDQDGLNRQKESLVKYIRKCLAGAAPPNVDFLRDLAFTLGHRRSRLAWKTYLTASSPDDLLSNLENKSYDVPSFRPSSEPRIGFIFTGQGAQWARMGAELNQYGVFRESIGASDDYLRSNLNCKWSAMEEMLREEDQSNINLPAYSQPICTILQIALVDLLESWNIVPSAITGHSSGEIAGAYCLGALSKADALRAAYYRGLLSSQMKTISPSVQGSMMAVGASLSEAEDWIARLTCGDVVVACVNSPTSVTISGDAAAIDELETMLKKVGIFARKLIVETAYHSPHMEMISVPYLQSMEDLQPQGGCPSRKMYSSVTGEIVEPSELGPMNWVRNLVSPVLFYDALHELLRPMESGQRISDTAVDVLLEIGPHSALQGPANQTMKKHGIKGVDYRSVLSRGKDGVQTALAAVGALFAQGLAVNVKEVNGDADNVQPLVDLPSYNWNHSRTFWCESRITREFRFRQYPRMRLLGAPGPTLGESERLWRGFMRIAEEPWIRDHQIQESIIYPAAGYICAAVEAACQLAAEGQIIRDFRLRDVQIIAPALITEEADLELIVQIRPHLTGTQNNSSTWSEFTVSSCLKGQSLRQNCHGLLLIEYVSAEDSGMRIEKDLEDQTGLALYGKTESLCQRRENTKDFYTELASVGLNYGPTFQNISKIRRGRGKSCCDVDVSEHTFPSVSGEAERPHIIHPTTLDAMFHAVFAAYKDQKIEAMVPTSIDEMVISADTPFEVGSRFKGYSNASKHGFRELMADLVMLDKSSNRPSVTVKGFCLAAISGTASASDEGMEPTAKELFSKMVWKPALELLSLDQKHRMLNGAMPKALTPEIAGGLEKSERLALHFIGQALKRVSIDAVKEPHLQDLYRWMQEQQDQVNNYGHFLQTPDEGFLGIDEEITELYEGDMNSDGAEGEALCQIGQNLEAILLGKVNAAELLLENELTARLQHEIRGLDECIGKIKAFVNVLAHNDPNLSLLELGTARGGLASSLFSATPELSDAVPTLPKYVFSSATERDVKEAKEHLGVTNTRITFKTLSIEEEITSQGFEDGAFDIIVASNPLRAQDDDKTLTNMKKLLKPGGKLILVNVARPATGLSMVFRCLAGSLNSKHHYPGITDNVSLDAILKRNNLYAEFGVSDFEDAQYQHLSLAVATTSEPIEQDFQNREIFILEASKPSQKSSSLATRLIHELESRNIKTSRLDWDKKAFDIKEKECISLMELEVSFLEDLSEADFNAVKSIILESANLVWVTALDGPASAVASGMARSIRNEIPGKLFRSLQVQNKLLDSPDELAFLIGQLATTTSPDDEFREDAGVLQVCRVVRDAPMNEDITQLLVESKENVENMALKQADGPQMLAIRAQGMLDTLCVEYDDVAGSELGKDEVEIQVKATGLNFRDVMVAMGQIPDSLLGFEASGIITRVGPEVAHFEAGDSVCTLGHGSHRTLFRNKAIFCQRIPDGVSFAEAATLPLVHCTAFYSLIHVARVRPKQSVLIHAAAGGVGQAAIQIAKHFDLEIFATVGSTDKRKLIQEEYGIPDDHIFNSRDLSFEKGVLRMTNGRGVDCIINSLSGEALRRTWRCIAPFGTFVEIGMKDILGNTGLEMRPFLQDATFTFFNLKHVMTANPQLMAEIIEGTFDFLRQGISRPVLPVTVYPVSEVENAFRLMQTGKHRGKIAITWDGKDIVPVLHRADNSLRLDEKATYVLVGGLGGLGRSLSNLLVDLGARNLCFVSRSGDQSTSAQKLIQDLKERNVKTSVYRCDIANRVSVAETITHCSESMPPIKGLFQCAMVLRDVLFEKMTYTQWTESLRPKVQGSWNLHTLLPKDLDFFVTLSSFAGIFGNRTQSNYAAAGAYQDALAHYRRSQGLKAVTLDLGIMRDVGVIAEHGATDYLKEWEEPFGIRETELHVLIKKIIAAELQSSSRDCETQLPPQILTGFATGGTAHLANIRRPFYFDDPRFSMLALTGLSGTLSSIPSTSGPNGTVALRDLLPHITTLAEAESAMKDALIARVAKSLQTETSEIDEGRPLHSYGVDSLVAVEIANWIFKEIKVSVSVFDILASMPIAALAGKVVVKSPFVPADVGPSEKTLR</sequence>
<dbReference type="Proteomes" id="UP000664203">
    <property type="component" value="Unassembled WGS sequence"/>
</dbReference>
<dbReference type="GO" id="GO:0016491">
    <property type="term" value="F:oxidoreductase activity"/>
    <property type="evidence" value="ECO:0007669"/>
    <property type="project" value="UniProtKB-KW"/>
</dbReference>
<dbReference type="Gene3D" id="3.40.366.10">
    <property type="entry name" value="Malonyl-Coenzyme A Acyl Carrier Protein, domain 2"/>
    <property type="match status" value="1"/>
</dbReference>
<evidence type="ECO:0000313" key="13">
    <source>
        <dbReference type="Proteomes" id="UP000664203"/>
    </source>
</evidence>
<dbReference type="Gene3D" id="3.40.50.720">
    <property type="entry name" value="NAD(P)-binding Rossmann-like Domain"/>
    <property type="match status" value="1"/>
</dbReference>
<evidence type="ECO:0000256" key="1">
    <source>
        <dbReference type="ARBA" id="ARBA00022450"/>
    </source>
</evidence>
<dbReference type="InterPro" id="IPR014030">
    <property type="entry name" value="Ketoacyl_synth_N"/>
</dbReference>
<dbReference type="PROSITE" id="PS00012">
    <property type="entry name" value="PHOSPHOPANTETHEINE"/>
    <property type="match status" value="1"/>
</dbReference>
<dbReference type="Pfam" id="PF21089">
    <property type="entry name" value="PKS_DH_N"/>
    <property type="match status" value="1"/>
</dbReference>
<dbReference type="SMART" id="SM00823">
    <property type="entry name" value="PKS_PP"/>
    <property type="match status" value="1"/>
</dbReference>
<dbReference type="InterPro" id="IPR001227">
    <property type="entry name" value="Ac_transferase_dom_sf"/>
</dbReference>
<gene>
    <name evidence="12" type="ORF">ALECFALPRED_000210</name>
</gene>
<dbReference type="InterPro" id="IPR049552">
    <property type="entry name" value="PKS_DH_N"/>
</dbReference>
<keyword evidence="13" id="KW-1185">Reference proteome</keyword>
<dbReference type="InterPro" id="IPR036291">
    <property type="entry name" value="NAD(P)-bd_dom_sf"/>
</dbReference>
<dbReference type="Pfam" id="PF00698">
    <property type="entry name" value="Acyl_transf_1"/>
    <property type="match status" value="1"/>
</dbReference>
<dbReference type="InterPro" id="IPR049900">
    <property type="entry name" value="PKS_mFAS_DH"/>
</dbReference>
<dbReference type="SMART" id="SM00829">
    <property type="entry name" value="PKS_ER"/>
    <property type="match status" value="1"/>
</dbReference>
<dbReference type="Pfam" id="PF16197">
    <property type="entry name" value="KAsynt_C_assoc"/>
    <property type="match status" value="1"/>
</dbReference>
<dbReference type="InterPro" id="IPR042104">
    <property type="entry name" value="PKS_dehydratase_sf"/>
</dbReference>
<dbReference type="InterPro" id="IPR032821">
    <property type="entry name" value="PKS_assoc"/>
</dbReference>
<keyword evidence="1" id="KW-0596">Phosphopantetheine</keyword>
<evidence type="ECO:0000256" key="5">
    <source>
        <dbReference type="ARBA" id="ARBA00023002"/>
    </source>
</evidence>
<comment type="caution">
    <text evidence="12">The sequence shown here is derived from an EMBL/GenBank/DDBJ whole genome shotgun (WGS) entry which is preliminary data.</text>
</comment>
<dbReference type="Pfam" id="PF08240">
    <property type="entry name" value="ADH_N"/>
    <property type="match status" value="1"/>
</dbReference>
<organism evidence="12 13">
    <name type="scientific">Alectoria fallacina</name>
    <dbReference type="NCBI Taxonomy" id="1903189"/>
    <lineage>
        <taxon>Eukaryota</taxon>
        <taxon>Fungi</taxon>
        <taxon>Dikarya</taxon>
        <taxon>Ascomycota</taxon>
        <taxon>Pezizomycotina</taxon>
        <taxon>Lecanoromycetes</taxon>
        <taxon>OSLEUM clade</taxon>
        <taxon>Lecanoromycetidae</taxon>
        <taxon>Lecanorales</taxon>
        <taxon>Lecanorineae</taxon>
        <taxon>Parmeliaceae</taxon>
        <taxon>Alectoria</taxon>
    </lineage>
</organism>
<dbReference type="CDD" id="cd05195">
    <property type="entry name" value="enoyl_red"/>
    <property type="match status" value="1"/>
</dbReference>
<dbReference type="PROSITE" id="PS52004">
    <property type="entry name" value="KS3_2"/>
    <property type="match status" value="1"/>
</dbReference>
<evidence type="ECO:0000256" key="7">
    <source>
        <dbReference type="ARBA" id="ARBA00023315"/>
    </source>
</evidence>
<keyword evidence="4" id="KW-0521">NADP</keyword>
<evidence type="ECO:0000256" key="4">
    <source>
        <dbReference type="ARBA" id="ARBA00022857"/>
    </source>
</evidence>
<dbReference type="CDD" id="cd00833">
    <property type="entry name" value="PKS"/>
    <property type="match status" value="1"/>
</dbReference>
<keyword evidence="7" id="KW-0012">Acyltransferase</keyword>
<dbReference type="InterPro" id="IPR020806">
    <property type="entry name" value="PKS_PP-bd"/>
</dbReference>
<dbReference type="PROSITE" id="PS50075">
    <property type="entry name" value="CARRIER"/>
    <property type="match status" value="1"/>
</dbReference>
<dbReference type="PROSITE" id="PS00606">
    <property type="entry name" value="KS3_1"/>
    <property type="match status" value="1"/>
</dbReference>
<evidence type="ECO:0000259" key="11">
    <source>
        <dbReference type="PROSITE" id="PS52019"/>
    </source>
</evidence>
<dbReference type="EMBL" id="CAJPDR010000010">
    <property type="protein sequence ID" value="CAF9905296.1"/>
    <property type="molecule type" value="Genomic_DNA"/>
</dbReference>
<dbReference type="InterPro" id="IPR020807">
    <property type="entry name" value="PKS_DH"/>
</dbReference>
<feature type="region of interest" description="N-terminal hotdog fold" evidence="8">
    <location>
        <begin position="970"/>
        <end position="1106"/>
    </location>
</feature>
<dbReference type="Gene3D" id="1.10.1200.10">
    <property type="entry name" value="ACP-like"/>
    <property type="match status" value="1"/>
</dbReference>
<protein>
    <submittedName>
        <fullName evidence="12">Uncharacterized protein</fullName>
    </submittedName>
</protein>
<dbReference type="PANTHER" id="PTHR43775:SF29">
    <property type="entry name" value="ASPERFURANONE POLYKETIDE SYNTHASE AFOG-RELATED"/>
    <property type="match status" value="1"/>
</dbReference>
<keyword evidence="5" id="KW-0560">Oxidoreductase</keyword>
<dbReference type="InterPro" id="IPR016035">
    <property type="entry name" value="Acyl_Trfase/lysoPLipase"/>
</dbReference>
<dbReference type="GO" id="GO:1901336">
    <property type="term" value="P:lactone biosynthetic process"/>
    <property type="evidence" value="ECO:0007669"/>
    <property type="project" value="UniProtKB-ARBA"/>
</dbReference>
<reference evidence="12" key="1">
    <citation type="submission" date="2021-03" db="EMBL/GenBank/DDBJ databases">
        <authorList>
            <person name="Tagirdzhanova G."/>
        </authorList>
    </citation>
    <scope>NUCLEOTIDE SEQUENCE</scope>
</reference>
<dbReference type="SUPFAM" id="SSF50129">
    <property type="entry name" value="GroES-like"/>
    <property type="match status" value="1"/>
</dbReference>
<feature type="active site" description="Proton acceptor; for dehydratase activity" evidence="8">
    <location>
        <position position="1002"/>
    </location>
</feature>
<dbReference type="InterPro" id="IPR018201">
    <property type="entry name" value="Ketoacyl_synth_AS"/>
</dbReference>
<dbReference type="Pfam" id="PF08659">
    <property type="entry name" value="KR"/>
    <property type="match status" value="1"/>
</dbReference>
<dbReference type="InterPro" id="IPR014031">
    <property type="entry name" value="Ketoacyl_synth_C"/>
</dbReference>
<dbReference type="SUPFAM" id="SSF51735">
    <property type="entry name" value="NAD(P)-binding Rossmann-fold domains"/>
    <property type="match status" value="2"/>
</dbReference>
<feature type="domain" description="Ketosynthase family 3 (KS3)" evidence="10">
    <location>
        <begin position="17"/>
        <end position="440"/>
    </location>
</feature>
<dbReference type="InterPro" id="IPR020843">
    <property type="entry name" value="ER"/>
</dbReference>
<dbReference type="InterPro" id="IPR020841">
    <property type="entry name" value="PKS_Beta-ketoAc_synthase_dom"/>
</dbReference>
<dbReference type="SMART" id="SM00827">
    <property type="entry name" value="PKS_AT"/>
    <property type="match status" value="1"/>
</dbReference>
<dbReference type="Pfam" id="PF23297">
    <property type="entry name" value="ACP_SdgA_C"/>
    <property type="match status" value="1"/>
</dbReference>
<dbReference type="InterPro" id="IPR013968">
    <property type="entry name" value="PKS_KR"/>
</dbReference>
<evidence type="ECO:0000313" key="12">
    <source>
        <dbReference type="EMBL" id="CAF9905296.1"/>
    </source>
</evidence>
<dbReference type="InterPro" id="IPR014043">
    <property type="entry name" value="Acyl_transferase_dom"/>
</dbReference>
<dbReference type="PROSITE" id="PS52019">
    <property type="entry name" value="PKS_MFAS_DH"/>
    <property type="match status" value="1"/>
</dbReference>
<dbReference type="Pfam" id="PF13847">
    <property type="entry name" value="Methyltransf_31"/>
    <property type="match status" value="1"/>
</dbReference>
<feature type="domain" description="Carrier" evidence="9">
    <location>
        <begin position="2494"/>
        <end position="2571"/>
    </location>
</feature>
<dbReference type="InterPro" id="IPR050091">
    <property type="entry name" value="PKS_NRPS_Biosynth_Enz"/>
</dbReference>
<dbReference type="InterPro" id="IPR016036">
    <property type="entry name" value="Malonyl_transacylase_ACP-bd"/>
</dbReference>
<feature type="active site" description="Proton donor; for dehydratase activity" evidence="8">
    <location>
        <position position="1198"/>
    </location>
</feature>
<dbReference type="SUPFAM" id="SSF53335">
    <property type="entry name" value="S-adenosyl-L-methionine-dependent methyltransferases"/>
    <property type="match status" value="1"/>
</dbReference>
<dbReference type="InterPro" id="IPR025714">
    <property type="entry name" value="Methyltranfer_dom"/>
</dbReference>
<evidence type="ECO:0000256" key="8">
    <source>
        <dbReference type="PROSITE-ProRule" id="PRU01363"/>
    </source>
</evidence>
<dbReference type="InterPro" id="IPR011032">
    <property type="entry name" value="GroES-like_sf"/>
</dbReference>
<dbReference type="Gene3D" id="3.40.50.150">
    <property type="entry name" value="Vaccinia Virus protein VP39"/>
    <property type="match status" value="1"/>
</dbReference>
<dbReference type="InterPro" id="IPR016039">
    <property type="entry name" value="Thiolase-like"/>
</dbReference>
<dbReference type="InterPro" id="IPR036736">
    <property type="entry name" value="ACP-like_sf"/>
</dbReference>
<evidence type="ECO:0000259" key="9">
    <source>
        <dbReference type="PROSITE" id="PS50075"/>
    </source>
</evidence>
<dbReference type="InterPro" id="IPR057326">
    <property type="entry name" value="KR_dom"/>
</dbReference>